<comment type="similarity">
    <text evidence="5">Belongs to the FMN-dependent alpha-hydroxy acid dehydrogenase family.</text>
</comment>
<evidence type="ECO:0000256" key="4">
    <source>
        <dbReference type="ARBA" id="ARBA00023002"/>
    </source>
</evidence>
<dbReference type="Pfam" id="PF01070">
    <property type="entry name" value="FMN_dh"/>
    <property type="match status" value="1"/>
</dbReference>
<feature type="domain" description="FMN hydroxy acid dehydrogenase" evidence="9">
    <location>
        <begin position="56"/>
        <end position="408"/>
    </location>
</feature>
<dbReference type="InterPro" id="IPR008259">
    <property type="entry name" value="FMN_hydac_DH_AS"/>
</dbReference>
<proteinExistence type="inferred from homology"/>
<evidence type="ECO:0000256" key="8">
    <source>
        <dbReference type="SAM" id="SignalP"/>
    </source>
</evidence>
<dbReference type="PROSITE" id="PS51349">
    <property type="entry name" value="FMN_HYDROXY_ACID_DH_2"/>
    <property type="match status" value="1"/>
</dbReference>
<reference evidence="11" key="1">
    <citation type="submission" date="2017-12" db="EMBL/GenBank/DDBJ databases">
        <title>Genomic analysis of Paracoccus sp. CBA4604.</title>
        <authorList>
            <person name="Roh S.W."/>
            <person name="Kim J.Y."/>
            <person name="Kim J.S."/>
        </authorList>
    </citation>
    <scope>NUCLEOTIDE SEQUENCE [LARGE SCALE GENOMIC DNA]</scope>
    <source>
        <strain evidence="11">CBA4604</strain>
    </source>
</reference>
<feature type="binding site" evidence="7">
    <location>
        <begin position="357"/>
        <end position="358"/>
    </location>
    <ligand>
        <name>FMN</name>
        <dbReference type="ChEBI" id="CHEBI:58210"/>
    </ligand>
</feature>
<dbReference type="PANTHER" id="PTHR10578">
    <property type="entry name" value="S -2-HYDROXY-ACID OXIDASE-RELATED"/>
    <property type="match status" value="1"/>
</dbReference>
<dbReference type="PROSITE" id="PS00557">
    <property type="entry name" value="FMN_HYDROXY_ACID_DH_1"/>
    <property type="match status" value="1"/>
</dbReference>
<keyword evidence="11" id="KW-1185">Reference proteome</keyword>
<dbReference type="EMBL" id="CP025583">
    <property type="protein sequence ID" value="AUM73984.1"/>
    <property type="molecule type" value="Genomic_DNA"/>
</dbReference>
<dbReference type="GO" id="GO:0016301">
    <property type="term" value="F:kinase activity"/>
    <property type="evidence" value="ECO:0007669"/>
    <property type="project" value="UniProtKB-KW"/>
</dbReference>
<feature type="binding site" evidence="7">
    <location>
        <begin position="137"/>
        <end position="139"/>
    </location>
    <ligand>
        <name>FMN</name>
        <dbReference type="ChEBI" id="CHEBI:58210"/>
    </ligand>
</feature>
<feature type="binding site" evidence="7">
    <location>
        <position position="306"/>
    </location>
    <ligand>
        <name>glyoxylate</name>
        <dbReference type="ChEBI" id="CHEBI:36655"/>
    </ligand>
</feature>
<evidence type="ECO:0000259" key="9">
    <source>
        <dbReference type="PROSITE" id="PS51349"/>
    </source>
</evidence>
<dbReference type="OrthoDB" id="9770452at2"/>
<dbReference type="InterPro" id="IPR006311">
    <property type="entry name" value="TAT_signal"/>
</dbReference>
<keyword evidence="4" id="KW-0560">Oxidoreductase</keyword>
<feature type="binding site" evidence="7">
    <location>
        <position position="215"/>
    </location>
    <ligand>
        <name>FMN</name>
        <dbReference type="ChEBI" id="CHEBI:58210"/>
    </ligand>
</feature>
<keyword evidence="3 7" id="KW-0288">FMN</keyword>
<dbReference type="PROSITE" id="PS51318">
    <property type="entry name" value="TAT"/>
    <property type="match status" value="1"/>
</dbReference>
<feature type="chain" id="PRO_5014920963" evidence="8">
    <location>
        <begin position="24"/>
        <end position="415"/>
    </location>
</feature>
<dbReference type="AlphaFoldDB" id="A0A2K9MEF2"/>
<dbReference type="RefSeq" id="WP_101499335.1">
    <property type="nucleotide sequence ID" value="NZ_CP025583.1"/>
</dbReference>
<feature type="binding site" evidence="7">
    <location>
        <position position="166"/>
    </location>
    <ligand>
        <name>FMN</name>
        <dbReference type="ChEBI" id="CHEBI:58210"/>
    </ligand>
</feature>
<evidence type="ECO:0000256" key="3">
    <source>
        <dbReference type="ARBA" id="ARBA00022643"/>
    </source>
</evidence>
<dbReference type="InterPro" id="IPR037396">
    <property type="entry name" value="FMN_HAD"/>
</dbReference>
<feature type="binding site" evidence="7">
    <location>
        <position position="279"/>
    </location>
    <ligand>
        <name>FMN</name>
        <dbReference type="ChEBI" id="CHEBI:58210"/>
    </ligand>
</feature>
<feature type="binding site" evidence="7">
    <location>
        <position position="303"/>
    </location>
    <ligand>
        <name>glyoxylate</name>
        <dbReference type="ChEBI" id="CHEBI:36655"/>
    </ligand>
</feature>
<keyword evidence="2 7" id="KW-0285">Flavoprotein</keyword>
<evidence type="ECO:0000256" key="2">
    <source>
        <dbReference type="ARBA" id="ARBA00022630"/>
    </source>
</evidence>
<dbReference type="PIRSF" id="PIRSF000138">
    <property type="entry name" value="Al-hdrx_acd_dh"/>
    <property type="match status" value="1"/>
</dbReference>
<evidence type="ECO:0000256" key="6">
    <source>
        <dbReference type="PIRSR" id="PIRSR000138-1"/>
    </source>
</evidence>
<feature type="binding site" evidence="7">
    <location>
        <position position="187"/>
    </location>
    <ligand>
        <name>FMN</name>
        <dbReference type="ChEBI" id="CHEBI:58210"/>
    </ligand>
</feature>
<feature type="active site" description="Proton acceptor" evidence="6">
    <location>
        <position position="303"/>
    </location>
</feature>
<keyword evidence="10" id="KW-0808">Transferase</keyword>
<evidence type="ECO:0000256" key="5">
    <source>
        <dbReference type="ARBA" id="ARBA00024042"/>
    </source>
</evidence>
<evidence type="ECO:0000256" key="1">
    <source>
        <dbReference type="ARBA" id="ARBA00001917"/>
    </source>
</evidence>
<keyword evidence="10" id="KW-0418">Kinase</keyword>
<gene>
    <name evidence="10" type="ORF">CYR75_06570</name>
</gene>
<dbReference type="Gene3D" id="3.20.20.70">
    <property type="entry name" value="Aldolase class I"/>
    <property type="match status" value="1"/>
</dbReference>
<evidence type="ECO:0000313" key="10">
    <source>
        <dbReference type="EMBL" id="AUM73984.1"/>
    </source>
</evidence>
<sequence>MTTRRTFLGTAATAIGTMPFAGAALAQTSASTEEIAAPVPDAAAPVTSSYGASTANTELNVISLPALKEPFKEAVPEAGYVFVTGAKGDEWTLRENRRAMEDFRIVTHRLTGVSADQLDLSVEILGQRMPFPFFVAPMGAHQMTHEEGEVATARGAGMAGALYCSSGASNRTLEEIAQATTGPKWFQLYFNQDEAVTKSLLRRAKDAGYSAIVLTADALGPGTPDRFRAMGMPFRSDMSFGNHDPAKGGSGDFFAQKVDLTPDDIRMIKDETGLPVIVKGILRAEDVDPIISGGADAIQVSNHGGRQIDGVPGAISVLPLVVRAVDGRVPVIMDSGIRRGIDVIRALAMGADCVAVGRPVMYGLGVGGAPGVKSVLEALAAELRSDMLLTGARSVAELDPSYISVTGPSAEMQEG</sequence>
<keyword evidence="8" id="KW-0732">Signal</keyword>
<comment type="cofactor">
    <cofactor evidence="1">
        <name>FMN</name>
        <dbReference type="ChEBI" id="CHEBI:58210"/>
    </cofactor>
</comment>
<organism evidence="10 11">
    <name type="scientific">Paracoccus jeotgali</name>
    <dbReference type="NCBI Taxonomy" id="2065379"/>
    <lineage>
        <taxon>Bacteria</taxon>
        <taxon>Pseudomonadati</taxon>
        <taxon>Pseudomonadota</taxon>
        <taxon>Alphaproteobacteria</taxon>
        <taxon>Rhodobacterales</taxon>
        <taxon>Paracoccaceae</taxon>
        <taxon>Paracoccus</taxon>
    </lineage>
</organism>
<name>A0A2K9MEF2_9RHOB</name>
<dbReference type="Proteomes" id="UP000234882">
    <property type="component" value="Chromosome"/>
</dbReference>
<dbReference type="SUPFAM" id="SSF51395">
    <property type="entry name" value="FMN-linked oxidoreductases"/>
    <property type="match status" value="1"/>
</dbReference>
<protein>
    <submittedName>
        <fullName evidence="10">Histidine kinase</fullName>
    </submittedName>
</protein>
<feature type="binding site" evidence="7">
    <location>
        <position position="301"/>
    </location>
    <ligand>
        <name>FMN</name>
        <dbReference type="ChEBI" id="CHEBI:58210"/>
    </ligand>
</feature>
<dbReference type="PANTHER" id="PTHR10578:SF107">
    <property type="entry name" value="2-HYDROXYACID OXIDASE 1"/>
    <property type="match status" value="1"/>
</dbReference>
<dbReference type="GO" id="GO:0016491">
    <property type="term" value="F:oxidoreductase activity"/>
    <property type="evidence" value="ECO:0007669"/>
    <property type="project" value="UniProtKB-KW"/>
</dbReference>
<dbReference type="InterPro" id="IPR012133">
    <property type="entry name" value="Alpha-hydoxy_acid_DH_FMN"/>
</dbReference>
<feature type="signal peptide" evidence="8">
    <location>
        <begin position="1"/>
        <end position="23"/>
    </location>
</feature>
<evidence type="ECO:0000256" key="7">
    <source>
        <dbReference type="PIRSR" id="PIRSR000138-2"/>
    </source>
</evidence>
<accession>A0A2K9MEF2</accession>
<evidence type="ECO:0000313" key="11">
    <source>
        <dbReference type="Proteomes" id="UP000234882"/>
    </source>
</evidence>
<feature type="binding site" evidence="7">
    <location>
        <begin position="334"/>
        <end position="338"/>
    </location>
    <ligand>
        <name>FMN</name>
        <dbReference type="ChEBI" id="CHEBI:58210"/>
    </ligand>
</feature>
<dbReference type="KEGG" id="paru:CYR75_06570"/>
<dbReference type="InterPro" id="IPR013785">
    <property type="entry name" value="Aldolase_TIM"/>
</dbReference>
<dbReference type="GO" id="GO:0010181">
    <property type="term" value="F:FMN binding"/>
    <property type="evidence" value="ECO:0007669"/>
    <property type="project" value="InterPro"/>
</dbReference>
<dbReference type="InterPro" id="IPR000262">
    <property type="entry name" value="FMN-dep_DH"/>
</dbReference>
<feature type="binding site" evidence="7">
    <location>
        <position position="189"/>
    </location>
    <ligand>
        <name>glyoxylate</name>
        <dbReference type="ChEBI" id="CHEBI:36655"/>
    </ligand>
</feature>